<name>A0ABU6TDD7_9FABA</name>
<dbReference type="Pfam" id="PF09736">
    <property type="entry name" value="Bud13"/>
    <property type="match status" value="1"/>
</dbReference>
<dbReference type="PANTHER" id="PTHR31809:SF0">
    <property type="entry name" value="BUD13 HOMOLOG"/>
    <property type="match status" value="1"/>
</dbReference>
<accession>A0ABU6TDD7</accession>
<dbReference type="EMBL" id="JASCZI010090746">
    <property type="protein sequence ID" value="MED6145973.1"/>
    <property type="molecule type" value="Genomic_DNA"/>
</dbReference>
<evidence type="ECO:0000256" key="2">
    <source>
        <dbReference type="SAM" id="MobiDB-lite"/>
    </source>
</evidence>
<dbReference type="PANTHER" id="PTHR31809">
    <property type="entry name" value="BUD13 HOMOLOG"/>
    <property type="match status" value="1"/>
</dbReference>
<reference evidence="3 4" key="1">
    <citation type="journal article" date="2023" name="Plants (Basel)">
        <title>Bridging the Gap: Combining Genomics and Transcriptomics Approaches to Understand Stylosanthes scabra, an Orphan Legume from the Brazilian Caatinga.</title>
        <authorList>
            <person name="Ferreira-Neto J.R.C."/>
            <person name="da Silva M.D."/>
            <person name="Binneck E."/>
            <person name="de Melo N.F."/>
            <person name="da Silva R.H."/>
            <person name="de Melo A.L.T.M."/>
            <person name="Pandolfi V."/>
            <person name="Bustamante F.O."/>
            <person name="Brasileiro-Vidal A.C."/>
            <person name="Benko-Iseppon A.M."/>
        </authorList>
    </citation>
    <scope>NUCLEOTIDE SEQUENCE [LARGE SCALE GENOMIC DNA]</scope>
    <source>
        <tissue evidence="3">Leaves</tissue>
    </source>
</reference>
<feature type="compositionally biased region" description="Basic and acidic residues" evidence="2">
    <location>
        <begin position="316"/>
        <end position="329"/>
    </location>
</feature>
<evidence type="ECO:0000313" key="4">
    <source>
        <dbReference type="Proteomes" id="UP001341840"/>
    </source>
</evidence>
<comment type="caution">
    <text evidence="3">The sequence shown here is derived from an EMBL/GenBank/DDBJ whole genome shotgun (WGS) entry which is preliminary data.</text>
</comment>
<feature type="compositionally biased region" description="Basic and acidic residues" evidence="2">
    <location>
        <begin position="61"/>
        <end position="87"/>
    </location>
</feature>
<evidence type="ECO:0000256" key="1">
    <source>
        <dbReference type="ARBA" id="ARBA00011069"/>
    </source>
</evidence>
<dbReference type="Proteomes" id="UP001341840">
    <property type="component" value="Unassembled WGS sequence"/>
</dbReference>
<organism evidence="3 4">
    <name type="scientific">Stylosanthes scabra</name>
    <dbReference type="NCBI Taxonomy" id="79078"/>
    <lineage>
        <taxon>Eukaryota</taxon>
        <taxon>Viridiplantae</taxon>
        <taxon>Streptophyta</taxon>
        <taxon>Embryophyta</taxon>
        <taxon>Tracheophyta</taxon>
        <taxon>Spermatophyta</taxon>
        <taxon>Magnoliopsida</taxon>
        <taxon>eudicotyledons</taxon>
        <taxon>Gunneridae</taxon>
        <taxon>Pentapetalae</taxon>
        <taxon>rosids</taxon>
        <taxon>fabids</taxon>
        <taxon>Fabales</taxon>
        <taxon>Fabaceae</taxon>
        <taxon>Papilionoideae</taxon>
        <taxon>50 kb inversion clade</taxon>
        <taxon>dalbergioids sensu lato</taxon>
        <taxon>Dalbergieae</taxon>
        <taxon>Pterocarpus clade</taxon>
        <taxon>Stylosanthes</taxon>
    </lineage>
</organism>
<comment type="similarity">
    <text evidence="1">Belongs to the CWC26 family.</text>
</comment>
<evidence type="ECO:0008006" key="5">
    <source>
        <dbReference type="Google" id="ProtNLM"/>
    </source>
</evidence>
<sequence>MKSNSLKDYLKRYQSNPEEEKKSKKKKKQKQKSQPQPSGLLVVDEDPSWQKPVDLGEENDEKSSDEEKPLVDEDIEVKRMKRLEQLRARRPYHAISEDGSGWVSLSSQPADPINVNDDMSPPRKRRVRNDTPSPEHETNLETSDRKAVDLSPSNQQLKRNDTPSPEHDSRPVHSKGLDNDLSPPRKRRVQSAAISPACQPRSSDPNLEDADLSPPRQRHRGHHNLSPDISPPRRSQRQIYDDKNKNYNTSDLQDLSPPRRRHRHDSPVKGTLHGSEESDLSPPRKRQKDIAIGSLSPDLSPPRKSQKGFSNAASVSERKTGLISGKDIREEIDKKKKDDLMRFKMMDPSISGRGAEPVYRDKVKGVRISKEEYLKSKQKVVEKPKEKEIEWGKGLAQKREAEAKLKELEVEKDKPFARTRDDPELDNMLKDRLRWGDPMAHLVKKKYPEPVLPDLGEGEKMKESGFVVPQDIPNHSWLKRGLEAAPNRYGIRPGRHWDGVDRSNGFEKEMFKRANERQARDREAYLWSVSDM</sequence>
<feature type="compositionally biased region" description="Basic and acidic residues" evidence="2">
    <location>
        <begin position="133"/>
        <end position="148"/>
    </location>
</feature>
<proteinExistence type="inferred from homology"/>
<evidence type="ECO:0000313" key="3">
    <source>
        <dbReference type="EMBL" id="MED6145973.1"/>
    </source>
</evidence>
<keyword evidence="4" id="KW-1185">Reference proteome</keyword>
<feature type="region of interest" description="Disordered" evidence="2">
    <location>
        <begin position="1"/>
        <end position="329"/>
    </location>
</feature>
<dbReference type="InterPro" id="IPR018609">
    <property type="entry name" value="Bud13"/>
</dbReference>
<feature type="compositionally biased region" description="Basic and acidic residues" evidence="2">
    <location>
        <begin position="158"/>
        <end position="178"/>
    </location>
</feature>
<protein>
    <recommendedName>
        <fullName evidence="5">BUD13 homolog</fullName>
    </recommendedName>
</protein>
<dbReference type="InterPro" id="IPR051112">
    <property type="entry name" value="CWC26_splicing_factor"/>
</dbReference>
<gene>
    <name evidence="3" type="ORF">PIB30_030192</name>
</gene>